<comment type="similarity">
    <text evidence="2">Belongs to the NOB1 family.</text>
</comment>
<dbReference type="SUPFAM" id="SSF144206">
    <property type="entry name" value="NOB1 zinc finger-like"/>
    <property type="match status" value="1"/>
</dbReference>
<evidence type="ECO:0000256" key="6">
    <source>
        <dbReference type="ARBA" id="ARBA00022833"/>
    </source>
</evidence>
<feature type="non-terminal residue" evidence="12">
    <location>
        <position position="1"/>
    </location>
</feature>
<evidence type="ECO:0000256" key="3">
    <source>
        <dbReference type="ARBA" id="ARBA00022722"/>
    </source>
</evidence>
<feature type="binding site" evidence="8">
    <location>
        <position position="237"/>
    </location>
    <ligand>
        <name>Zn(2+)</name>
        <dbReference type="ChEBI" id="CHEBI:29105"/>
    </ligand>
</feature>
<dbReference type="InterPro" id="IPR036283">
    <property type="entry name" value="NOB1_Zf-like_sf"/>
</dbReference>
<dbReference type="OrthoDB" id="446759at2759"/>
<evidence type="ECO:0000256" key="7">
    <source>
        <dbReference type="ARBA" id="ARBA00023242"/>
    </source>
</evidence>
<comment type="caution">
    <text evidence="12">The sequence shown here is derived from an EMBL/GenBank/DDBJ whole genome shotgun (WGS) entry which is preliminary data.</text>
</comment>
<dbReference type="Pfam" id="PF08772">
    <property type="entry name" value="Zn_ribbon_NOB1"/>
    <property type="match status" value="1"/>
</dbReference>
<dbReference type="PANTHER" id="PTHR12814:SF2">
    <property type="entry name" value="RNA-BINDING PROTEIN NOB1"/>
    <property type="match status" value="1"/>
</dbReference>
<feature type="domain" description="Ribonuclease PIN" evidence="11">
    <location>
        <begin position="11"/>
        <end position="97"/>
    </location>
</feature>
<dbReference type="GO" id="GO:0005737">
    <property type="term" value="C:cytoplasm"/>
    <property type="evidence" value="ECO:0007669"/>
    <property type="project" value="UniProtKB-ARBA"/>
</dbReference>
<dbReference type="GO" id="GO:0016787">
    <property type="term" value="F:hydrolase activity"/>
    <property type="evidence" value="ECO:0007669"/>
    <property type="project" value="UniProtKB-KW"/>
</dbReference>
<dbReference type="GO" id="GO:0004521">
    <property type="term" value="F:RNA endonuclease activity"/>
    <property type="evidence" value="ECO:0007669"/>
    <property type="project" value="InterPro"/>
</dbReference>
<dbReference type="FunFam" id="3.40.50.1010:FF:000020">
    <property type="entry name" value="20S-pre-rRNA D-site endonuclease NOB1"/>
    <property type="match status" value="1"/>
</dbReference>
<feature type="binding site" evidence="8">
    <location>
        <position position="222"/>
    </location>
    <ligand>
        <name>Zn(2+)</name>
        <dbReference type="ChEBI" id="CHEBI:29105"/>
    </ligand>
</feature>
<feature type="binding site" evidence="8">
    <location>
        <position position="234"/>
    </location>
    <ligand>
        <name>Zn(2+)</name>
        <dbReference type="ChEBI" id="CHEBI:29105"/>
    </ligand>
</feature>
<dbReference type="Pfam" id="PF17146">
    <property type="entry name" value="PIN_6"/>
    <property type="match status" value="1"/>
</dbReference>
<evidence type="ECO:0008006" key="14">
    <source>
        <dbReference type="Google" id="ProtNLM"/>
    </source>
</evidence>
<dbReference type="AlphaFoldDB" id="A0A267FET0"/>
<evidence type="ECO:0000256" key="8">
    <source>
        <dbReference type="PIRSR" id="PIRSR037125-1"/>
    </source>
</evidence>
<dbReference type="GO" id="GO:0030490">
    <property type="term" value="P:maturation of SSU-rRNA"/>
    <property type="evidence" value="ECO:0007669"/>
    <property type="project" value="TreeGrafter"/>
</dbReference>
<keyword evidence="3" id="KW-0540">Nuclease</keyword>
<dbReference type="InterPro" id="IPR014881">
    <property type="entry name" value="NOB1_Zn-bd"/>
</dbReference>
<keyword evidence="5" id="KW-0378">Hydrolase</keyword>
<feature type="compositionally biased region" description="Acidic residues" evidence="9">
    <location>
        <begin position="131"/>
        <end position="152"/>
    </location>
</feature>
<evidence type="ECO:0000313" key="12">
    <source>
        <dbReference type="EMBL" id="PAA71492.1"/>
    </source>
</evidence>
<name>A0A267FET0_9PLAT</name>
<reference evidence="12 13" key="1">
    <citation type="submission" date="2017-06" db="EMBL/GenBank/DDBJ databases">
        <title>A platform for efficient transgenesis in Macrostomum lignano, a flatworm model organism for stem cell research.</title>
        <authorList>
            <person name="Berezikov E."/>
        </authorList>
    </citation>
    <scope>NUCLEOTIDE SEQUENCE [LARGE SCALE GENOMIC DNA]</scope>
    <source>
        <strain evidence="12">DV1</strain>
        <tissue evidence="12">Whole organism</tissue>
    </source>
</reference>
<evidence type="ECO:0000256" key="1">
    <source>
        <dbReference type="ARBA" id="ARBA00004123"/>
    </source>
</evidence>
<dbReference type="GO" id="GO:0031981">
    <property type="term" value="C:nuclear lumen"/>
    <property type="evidence" value="ECO:0007669"/>
    <property type="project" value="UniProtKB-ARBA"/>
</dbReference>
<evidence type="ECO:0000256" key="4">
    <source>
        <dbReference type="ARBA" id="ARBA00022723"/>
    </source>
</evidence>
<organism evidence="12 13">
    <name type="scientific">Macrostomum lignano</name>
    <dbReference type="NCBI Taxonomy" id="282301"/>
    <lineage>
        <taxon>Eukaryota</taxon>
        <taxon>Metazoa</taxon>
        <taxon>Spiralia</taxon>
        <taxon>Lophotrochozoa</taxon>
        <taxon>Platyhelminthes</taxon>
        <taxon>Rhabditophora</taxon>
        <taxon>Macrostomorpha</taxon>
        <taxon>Macrostomida</taxon>
        <taxon>Macrostomidae</taxon>
        <taxon>Macrostomum</taxon>
    </lineage>
</organism>
<dbReference type="Gene3D" id="6.20.210.10">
    <property type="entry name" value="Nin one binding (NOB1), Zn-ribbon-like"/>
    <property type="match status" value="1"/>
</dbReference>
<dbReference type="InterPro" id="IPR033411">
    <property type="entry name" value="Ribonuclease_PIN"/>
</dbReference>
<accession>A0A267FET0</accession>
<dbReference type="STRING" id="282301.A0A267FET0"/>
<dbReference type="PANTHER" id="PTHR12814">
    <property type="entry name" value="RNA-BINDING PROTEIN NOB1"/>
    <property type="match status" value="1"/>
</dbReference>
<dbReference type="InterPro" id="IPR039907">
    <property type="entry name" value="NOB1"/>
</dbReference>
<keyword evidence="7" id="KW-0539">Nucleus</keyword>
<comment type="subcellular location">
    <subcellularLocation>
        <location evidence="1">Nucleus</location>
    </subcellularLocation>
</comment>
<dbReference type="Gene3D" id="3.40.50.1010">
    <property type="entry name" value="5'-nuclease"/>
    <property type="match status" value="1"/>
</dbReference>
<evidence type="ECO:0000256" key="2">
    <source>
        <dbReference type="ARBA" id="ARBA00005858"/>
    </source>
</evidence>
<sequence length="386" mass="40821">TEAKVMVVDHVILDAGAVIACSDLSRLGNKFSSTPVVMAEVKDQNARLRLELLHEPVQVRDPLESCVTQVIAAAKASGDFSVLSMADIGIVALALQVMEELGCPAKPPAATAAGDAAAEAAREYGNRMEEMQDEQEEQSVSDPATDSEDEESGWVTMDNLASVLGNGSVVHASDSAASCPVACASTDFAVQNVCARLGVPILSCEGRIIAEIRTHVLWCAGCYKRCLRPDKRFCPSCGHATLQRVSAQLDNATGQLQLFFKKNYQYRLKGTRYSLPKPRGGKHSLDPITCEWQRVPQQRPSKKTLQKANPFSVDAEAAAPGQLFAQHDLSSRAAVLASGAACLTGRGGILTRAPGAPDPAGSRGGSDSECLTGGLSILCAQIFLPG</sequence>
<dbReference type="GO" id="GO:0046872">
    <property type="term" value="F:metal ion binding"/>
    <property type="evidence" value="ECO:0007669"/>
    <property type="project" value="UniProtKB-KW"/>
</dbReference>
<gene>
    <name evidence="12" type="ORF">BOX15_Mlig016410g1</name>
</gene>
<evidence type="ECO:0000256" key="5">
    <source>
        <dbReference type="ARBA" id="ARBA00022801"/>
    </source>
</evidence>
<feature type="region of interest" description="Disordered" evidence="9">
    <location>
        <begin position="129"/>
        <end position="152"/>
    </location>
</feature>
<dbReference type="GO" id="GO:0030688">
    <property type="term" value="C:preribosome, small subunit precursor"/>
    <property type="evidence" value="ECO:0007669"/>
    <property type="project" value="TreeGrafter"/>
</dbReference>
<dbReference type="PIRSF" id="PIRSF037125">
    <property type="entry name" value="D-site_20S_pre-rRNA_nuclease"/>
    <property type="match status" value="1"/>
</dbReference>
<evidence type="ECO:0000313" key="13">
    <source>
        <dbReference type="Proteomes" id="UP000215902"/>
    </source>
</evidence>
<feature type="binding site" evidence="8">
    <location>
        <position position="219"/>
    </location>
    <ligand>
        <name>Zn(2+)</name>
        <dbReference type="ChEBI" id="CHEBI:29105"/>
    </ligand>
</feature>
<dbReference type="EMBL" id="NIVC01001161">
    <property type="protein sequence ID" value="PAA71492.1"/>
    <property type="molecule type" value="Genomic_DNA"/>
</dbReference>
<keyword evidence="4 8" id="KW-0479">Metal-binding</keyword>
<evidence type="ECO:0000259" key="11">
    <source>
        <dbReference type="Pfam" id="PF17146"/>
    </source>
</evidence>
<keyword evidence="6 8" id="KW-0862">Zinc</keyword>
<keyword evidence="13" id="KW-1185">Reference proteome</keyword>
<dbReference type="Proteomes" id="UP000215902">
    <property type="component" value="Unassembled WGS sequence"/>
</dbReference>
<dbReference type="InterPro" id="IPR017117">
    <property type="entry name" value="Nob1_euk"/>
</dbReference>
<protein>
    <recommendedName>
        <fullName evidence="14">NOB1_Zn_bind domain-containing protein</fullName>
    </recommendedName>
</protein>
<feature type="domain" description="Nin one binding (NOB1) Zn-ribbon-like" evidence="10">
    <location>
        <begin position="209"/>
        <end position="281"/>
    </location>
</feature>
<evidence type="ECO:0000256" key="9">
    <source>
        <dbReference type="SAM" id="MobiDB-lite"/>
    </source>
</evidence>
<proteinExistence type="inferred from homology"/>
<dbReference type="CDD" id="cd09876">
    <property type="entry name" value="PIN_Nob1-like"/>
    <property type="match status" value="1"/>
</dbReference>
<evidence type="ECO:0000259" key="10">
    <source>
        <dbReference type="Pfam" id="PF08772"/>
    </source>
</evidence>